<keyword evidence="2" id="KW-1185">Reference proteome</keyword>
<proteinExistence type="predicted"/>
<gene>
    <name evidence="1" type="ORF">OCU04_008406</name>
</gene>
<dbReference type="EMBL" id="JAPEIS010000009">
    <property type="protein sequence ID" value="KAJ8063167.1"/>
    <property type="molecule type" value="Genomic_DNA"/>
</dbReference>
<comment type="caution">
    <text evidence="1">The sequence shown here is derived from an EMBL/GenBank/DDBJ whole genome shotgun (WGS) entry which is preliminary data.</text>
</comment>
<dbReference type="Proteomes" id="UP001152300">
    <property type="component" value="Unassembled WGS sequence"/>
</dbReference>
<name>A0A9X0DIT0_9HELO</name>
<sequence>MIILHLRIDLQHQRESWHRNIVPYPNENEKKDQSYYDEEGAACISNSIVPLGFGSFVGLTDVRYDMYKEPGEFIPCENSYAVVSERGNSNMFVLHEFSRVPYNFDVGFPAFWQAHRPCIALQRYVNGLACDTEF</sequence>
<protein>
    <submittedName>
        <fullName evidence="1">Uncharacterized protein</fullName>
    </submittedName>
</protein>
<reference evidence="1" key="1">
    <citation type="submission" date="2022-11" db="EMBL/GenBank/DDBJ databases">
        <title>Genome Resource of Sclerotinia nivalis Strain SnTB1, a Plant Pathogen Isolated from American Ginseng.</title>
        <authorList>
            <person name="Fan S."/>
        </authorList>
    </citation>
    <scope>NUCLEOTIDE SEQUENCE</scope>
    <source>
        <strain evidence="1">SnTB1</strain>
    </source>
</reference>
<dbReference type="AlphaFoldDB" id="A0A9X0DIT0"/>
<accession>A0A9X0DIT0</accession>
<organism evidence="1 2">
    <name type="scientific">Sclerotinia nivalis</name>
    <dbReference type="NCBI Taxonomy" id="352851"/>
    <lineage>
        <taxon>Eukaryota</taxon>
        <taxon>Fungi</taxon>
        <taxon>Dikarya</taxon>
        <taxon>Ascomycota</taxon>
        <taxon>Pezizomycotina</taxon>
        <taxon>Leotiomycetes</taxon>
        <taxon>Helotiales</taxon>
        <taxon>Sclerotiniaceae</taxon>
        <taxon>Sclerotinia</taxon>
    </lineage>
</organism>
<evidence type="ECO:0000313" key="2">
    <source>
        <dbReference type="Proteomes" id="UP001152300"/>
    </source>
</evidence>
<evidence type="ECO:0000313" key="1">
    <source>
        <dbReference type="EMBL" id="KAJ8063167.1"/>
    </source>
</evidence>